<evidence type="ECO:0000259" key="1">
    <source>
        <dbReference type="Pfam" id="PF07727"/>
    </source>
</evidence>
<name>A0A438BZJ4_VITVI</name>
<dbReference type="EMBL" id="QGNW01002589">
    <property type="protein sequence ID" value="RVW16373.1"/>
    <property type="molecule type" value="Genomic_DNA"/>
</dbReference>
<dbReference type="SUPFAM" id="SSF56672">
    <property type="entry name" value="DNA/RNA polymerases"/>
    <property type="match status" value="1"/>
</dbReference>
<protein>
    <submittedName>
        <fullName evidence="2">Retrovirus-related Pol polyprotein from transposon RE1</fullName>
    </submittedName>
</protein>
<feature type="domain" description="Reverse transcriptase Ty1/copia-type" evidence="1">
    <location>
        <begin position="1"/>
        <end position="93"/>
    </location>
</feature>
<reference evidence="2 3" key="1">
    <citation type="journal article" date="2018" name="PLoS Genet.">
        <title>Population sequencing reveals clonal diversity and ancestral inbreeding in the grapevine cultivar Chardonnay.</title>
        <authorList>
            <person name="Roach M.J."/>
            <person name="Johnson D.L."/>
            <person name="Bohlmann J."/>
            <person name="van Vuuren H.J."/>
            <person name="Jones S.J."/>
            <person name="Pretorius I.S."/>
            <person name="Schmidt S.A."/>
            <person name="Borneman A.R."/>
        </authorList>
    </citation>
    <scope>NUCLEOTIDE SEQUENCE [LARGE SCALE GENOMIC DNA]</scope>
    <source>
        <strain evidence="3">cv. Chardonnay</strain>
        <tissue evidence="2">Leaf</tissue>
    </source>
</reference>
<evidence type="ECO:0000313" key="2">
    <source>
        <dbReference type="EMBL" id="RVW16373.1"/>
    </source>
</evidence>
<gene>
    <name evidence="2" type="primary">RE1_1298</name>
    <name evidence="2" type="ORF">CK203_067828</name>
</gene>
<accession>A0A438BZJ4</accession>
<dbReference type="AlphaFoldDB" id="A0A438BZJ4"/>
<dbReference type="PANTHER" id="PTHR11439">
    <property type="entry name" value="GAG-POL-RELATED RETROTRANSPOSON"/>
    <property type="match status" value="1"/>
</dbReference>
<dbReference type="Pfam" id="PF07727">
    <property type="entry name" value="RVT_2"/>
    <property type="match status" value="1"/>
</dbReference>
<comment type="caution">
    <text evidence="2">The sequence shown here is derived from an EMBL/GenBank/DDBJ whole genome shotgun (WGS) entry which is preliminary data.</text>
</comment>
<dbReference type="InterPro" id="IPR013103">
    <property type="entry name" value="RVT_2"/>
</dbReference>
<sequence length="307" mass="35068">MFYKHSNEGKVVILIVYVDDIVLTGDDCNELEKLKGKLAEEFEIKDLEALKYFLGMEFARSKEGIFVNQRKYVLDLLNETGMLGYKPAETPIELNVKLQPTKAKNVKDRDRYQRLVGRLIYLSHTRPDIAFSGTPGRGLLFKSRGHLQIETYTDADWAGSIVDRKSTSRYCSFVGGNLVTWRSKKQNAVARSSVEAEFRAVAHGICEIMWIRRLLEELKMAGSSPMKLYCDNKAAISVTHNPVLHDRTKHVEVDKHFIKEKIDNGLVCMTYIPTEEQVADVFTKGLHKRQFDFLVGKLAMEDIFKPA</sequence>
<proteinExistence type="predicted"/>
<dbReference type="Proteomes" id="UP000288805">
    <property type="component" value="Unassembled WGS sequence"/>
</dbReference>
<organism evidence="2 3">
    <name type="scientific">Vitis vinifera</name>
    <name type="common">Grape</name>
    <dbReference type="NCBI Taxonomy" id="29760"/>
    <lineage>
        <taxon>Eukaryota</taxon>
        <taxon>Viridiplantae</taxon>
        <taxon>Streptophyta</taxon>
        <taxon>Embryophyta</taxon>
        <taxon>Tracheophyta</taxon>
        <taxon>Spermatophyta</taxon>
        <taxon>Magnoliopsida</taxon>
        <taxon>eudicotyledons</taxon>
        <taxon>Gunneridae</taxon>
        <taxon>Pentapetalae</taxon>
        <taxon>rosids</taxon>
        <taxon>Vitales</taxon>
        <taxon>Vitaceae</taxon>
        <taxon>Viteae</taxon>
        <taxon>Vitis</taxon>
    </lineage>
</organism>
<evidence type="ECO:0000313" key="3">
    <source>
        <dbReference type="Proteomes" id="UP000288805"/>
    </source>
</evidence>
<dbReference type="InterPro" id="IPR043502">
    <property type="entry name" value="DNA/RNA_pol_sf"/>
</dbReference>
<dbReference type="PANTHER" id="PTHR11439:SF440">
    <property type="entry name" value="INTEGRASE CATALYTIC DOMAIN-CONTAINING PROTEIN"/>
    <property type="match status" value="1"/>
</dbReference>
<dbReference type="CDD" id="cd09272">
    <property type="entry name" value="RNase_HI_RT_Ty1"/>
    <property type="match status" value="1"/>
</dbReference>